<dbReference type="GO" id="GO:0030687">
    <property type="term" value="C:preribosome, large subunit precursor"/>
    <property type="evidence" value="ECO:0007669"/>
    <property type="project" value="TreeGrafter"/>
</dbReference>
<dbReference type="InterPro" id="IPR006958">
    <property type="entry name" value="Mak16"/>
</dbReference>
<comment type="subcellular location">
    <subcellularLocation>
        <location evidence="1">Nucleus</location>
    </subcellularLocation>
</comment>
<dbReference type="PANTHER" id="PTHR23405:SF4">
    <property type="entry name" value="PROTEIN MAK16 HOMOLOG"/>
    <property type="match status" value="1"/>
</dbReference>
<evidence type="ECO:0000256" key="4">
    <source>
        <dbReference type="PIRNR" id="PIRNR003352"/>
    </source>
</evidence>
<name>A0A2S2RA94_9HEMI</name>
<evidence type="ECO:0000256" key="2">
    <source>
        <dbReference type="ARBA" id="ARBA00005514"/>
    </source>
</evidence>
<reference evidence="7" key="1">
    <citation type="submission" date="2018-04" db="EMBL/GenBank/DDBJ databases">
        <title>Transcriptome assembly of Sipha flava.</title>
        <authorList>
            <person name="Scully E.D."/>
            <person name="Geib S.M."/>
            <person name="Palmer N.A."/>
            <person name="Koch K."/>
            <person name="Bradshaw J."/>
            <person name="Heng-Moss T."/>
            <person name="Sarath G."/>
        </authorList>
    </citation>
    <scope>NUCLEOTIDE SEQUENCE</scope>
</reference>
<sequence length="276" mass="32820">MDQDDIIWSIIKDTFCSFKIKTDTSSFCRNEYNLSGLCNRTHCPLANSRYATVREEKGIIYLFLKTAERTVYPKRQWEKIKLSRNFQKAIQQMNEHMLYWPGPLKSMCKQRFVRITQYLIRMRKLKLKTQRELVSMPRKVEKRVKRREYKAEIAARLDNVIEKELVERLKKGTYGDMYNLNQQAFERALEKEGEEDEDNDDVEEYTAAEESDIGEDDELYDSNMEDEENVSDFVYSEGEEEEMEDIEDIAVKKAKKVVKPKGRPHVEIEYENDVNE</sequence>
<dbReference type="Pfam" id="PF01778">
    <property type="entry name" value="Ribosomal_L28e"/>
    <property type="match status" value="1"/>
</dbReference>
<evidence type="ECO:0000313" key="7">
    <source>
        <dbReference type="EMBL" id="MBY86590.1"/>
    </source>
</evidence>
<evidence type="ECO:0000256" key="5">
    <source>
        <dbReference type="SAM" id="MobiDB-lite"/>
    </source>
</evidence>
<feature type="domain" description="Ribosomal eL28/Mak16" evidence="6">
    <location>
        <begin position="6"/>
        <end position="118"/>
    </location>
</feature>
<feature type="compositionally biased region" description="Acidic residues" evidence="5">
    <location>
        <begin position="192"/>
        <end position="227"/>
    </location>
</feature>
<dbReference type="PIRSF" id="PIRSF003352">
    <property type="entry name" value="MAK16"/>
    <property type="match status" value="1"/>
</dbReference>
<dbReference type="Gene3D" id="3.30.390.110">
    <property type="match status" value="1"/>
</dbReference>
<gene>
    <name evidence="7" type="primary">mak16-a</name>
    <name evidence="9" type="synonym">LOC112692988</name>
    <name evidence="7" type="ORF">g.51287</name>
</gene>
<evidence type="ECO:0000259" key="6">
    <source>
        <dbReference type="Pfam" id="PF01778"/>
    </source>
</evidence>
<dbReference type="Proteomes" id="UP000694846">
    <property type="component" value="Unplaced"/>
</dbReference>
<dbReference type="EMBL" id="GGMS01017387">
    <property type="protein sequence ID" value="MBY86590.1"/>
    <property type="molecule type" value="Transcribed_RNA"/>
</dbReference>
<dbReference type="GO" id="GO:0000470">
    <property type="term" value="P:maturation of LSU-rRNA"/>
    <property type="evidence" value="ECO:0007669"/>
    <property type="project" value="TreeGrafter"/>
</dbReference>
<dbReference type="InterPro" id="IPR029004">
    <property type="entry name" value="Ribosomal_eL28/Mak16"/>
</dbReference>
<keyword evidence="8" id="KW-1185">Reference proteome</keyword>
<dbReference type="GO" id="GO:0005730">
    <property type="term" value="C:nucleolus"/>
    <property type="evidence" value="ECO:0007669"/>
    <property type="project" value="UniProtKB-UniRule"/>
</dbReference>
<dbReference type="PANTHER" id="PTHR23405">
    <property type="entry name" value="MAINTENANCE OF KILLER 16 MAK16 PROTEIN-RELATED"/>
    <property type="match status" value="1"/>
</dbReference>
<dbReference type="Pfam" id="PF04874">
    <property type="entry name" value="Mak16"/>
    <property type="match status" value="1"/>
</dbReference>
<keyword evidence="3 4" id="KW-0539">Nucleus</keyword>
<dbReference type="OrthoDB" id="10251342at2759"/>
<comment type="similarity">
    <text evidence="2 4">Belongs to the MAK16 family.</text>
</comment>
<proteinExistence type="inferred from homology"/>
<evidence type="ECO:0000313" key="9">
    <source>
        <dbReference type="RefSeq" id="XP_025423621.1"/>
    </source>
</evidence>
<reference evidence="9" key="2">
    <citation type="submission" date="2025-04" db="UniProtKB">
        <authorList>
            <consortium name="RefSeq"/>
        </authorList>
    </citation>
    <scope>IDENTIFICATION</scope>
    <source>
        <tissue evidence="9">Whole body</tissue>
    </source>
</reference>
<accession>A0A2S2RA94</accession>
<organism evidence="7">
    <name type="scientific">Sipha flava</name>
    <name type="common">yellow sugarcane aphid</name>
    <dbReference type="NCBI Taxonomy" id="143950"/>
    <lineage>
        <taxon>Eukaryota</taxon>
        <taxon>Metazoa</taxon>
        <taxon>Ecdysozoa</taxon>
        <taxon>Arthropoda</taxon>
        <taxon>Hexapoda</taxon>
        <taxon>Insecta</taxon>
        <taxon>Pterygota</taxon>
        <taxon>Neoptera</taxon>
        <taxon>Paraneoptera</taxon>
        <taxon>Hemiptera</taxon>
        <taxon>Sternorrhyncha</taxon>
        <taxon>Aphidomorpha</taxon>
        <taxon>Aphidoidea</taxon>
        <taxon>Aphididae</taxon>
        <taxon>Sipha</taxon>
    </lineage>
</organism>
<evidence type="ECO:0000256" key="3">
    <source>
        <dbReference type="ARBA" id="ARBA00023242"/>
    </source>
</evidence>
<protein>
    <recommendedName>
        <fullName evidence="4">Protein MAK16 homolog</fullName>
    </recommendedName>
</protein>
<feature type="region of interest" description="Disordered" evidence="5">
    <location>
        <begin position="189"/>
        <end position="227"/>
    </location>
</feature>
<dbReference type="GO" id="GO:0000460">
    <property type="term" value="P:maturation of 5.8S rRNA"/>
    <property type="evidence" value="ECO:0007669"/>
    <property type="project" value="TreeGrafter"/>
</dbReference>
<dbReference type="FunFam" id="3.30.390.110:FF:000001">
    <property type="entry name" value="Protein MAK16 homolog"/>
    <property type="match status" value="1"/>
</dbReference>
<dbReference type="AlphaFoldDB" id="A0A2S2RA94"/>
<evidence type="ECO:0000313" key="8">
    <source>
        <dbReference type="Proteomes" id="UP000694846"/>
    </source>
</evidence>
<evidence type="ECO:0000256" key="1">
    <source>
        <dbReference type="ARBA" id="ARBA00004123"/>
    </source>
</evidence>
<dbReference type="RefSeq" id="XP_025423621.1">
    <property type="nucleotide sequence ID" value="XM_025567836.1"/>
</dbReference>